<accession>A0A315ZD88</accession>
<reference evidence="1 2" key="1">
    <citation type="submission" date="2018-03" db="EMBL/GenBank/DDBJ databases">
        <title>Genomic Encyclopedia of Archaeal and Bacterial Type Strains, Phase II (KMG-II): from individual species to whole genera.</title>
        <authorList>
            <person name="Goeker M."/>
        </authorList>
    </citation>
    <scope>NUCLEOTIDE SEQUENCE [LARGE SCALE GENOMIC DNA]</scope>
    <source>
        <strain evidence="1 2">DSM 28229</strain>
    </source>
</reference>
<gene>
    <name evidence="1" type="ORF">BC781_102821</name>
</gene>
<dbReference type="Gene3D" id="3.30.70.120">
    <property type="match status" value="1"/>
</dbReference>
<evidence type="ECO:0000313" key="1">
    <source>
        <dbReference type="EMBL" id="PWJ43272.1"/>
    </source>
</evidence>
<dbReference type="EMBL" id="QGDO01000002">
    <property type="protein sequence ID" value="PWJ43272.1"/>
    <property type="molecule type" value="Genomic_DNA"/>
</dbReference>
<protein>
    <submittedName>
        <fullName evidence="1">CutA1 divalent ion tolerance protein</fullName>
    </submittedName>
</protein>
<dbReference type="RefSeq" id="WP_109617677.1">
    <property type="nucleotide sequence ID" value="NZ_QGDO01000002.1"/>
</dbReference>
<dbReference type="InterPro" id="IPR015867">
    <property type="entry name" value="N-reg_PII/ATP_PRibTrfase_C"/>
</dbReference>
<dbReference type="OrthoDB" id="982285at2"/>
<dbReference type="Proteomes" id="UP000245535">
    <property type="component" value="Unassembled WGS sequence"/>
</dbReference>
<name>A0A315ZD88_SEDFL</name>
<proteinExistence type="predicted"/>
<sequence>MIVLHIVSDNQEQANEIITDLLQNKLIINAISSKIEEMTTDEEGEIVSKSKFLIMGKTKALLFEKIDTFLNKKYKENMPTLYSVPIVNMDWDQAHELVEGTAKV</sequence>
<evidence type="ECO:0000313" key="2">
    <source>
        <dbReference type="Proteomes" id="UP000245535"/>
    </source>
</evidence>
<organism evidence="1 2">
    <name type="scientific">Sediminitomix flava</name>
    <dbReference type="NCBI Taxonomy" id="379075"/>
    <lineage>
        <taxon>Bacteria</taxon>
        <taxon>Pseudomonadati</taxon>
        <taxon>Bacteroidota</taxon>
        <taxon>Cytophagia</taxon>
        <taxon>Cytophagales</taxon>
        <taxon>Flammeovirgaceae</taxon>
        <taxon>Sediminitomix</taxon>
    </lineage>
</organism>
<comment type="caution">
    <text evidence="1">The sequence shown here is derived from an EMBL/GenBank/DDBJ whole genome shotgun (WGS) entry which is preliminary data.</text>
</comment>
<keyword evidence="2" id="KW-1185">Reference proteome</keyword>
<dbReference type="AlphaFoldDB" id="A0A315ZD88"/>